<sequence length="63" mass="7278">MNDDYASKPPTYIWNINIGLNALSENILDSLLFFGFIISILGSFYFLYWLQSGEMRNMCNKSS</sequence>
<dbReference type="SMR" id="A0A024V0I9"/>
<dbReference type="Proteomes" id="UP000030690">
    <property type="component" value="Unassembled WGS sequence"/>
</dbReference>
<evidence type="ECO:0000313" key="3">
    <source>
        <dbReference type="Proteomes" id="UP000030690"/>
    </source>
</evidence>
<protein>
    <submittedName>
        <fullName evidence="2">Uncharacterized protein</fullName>
    </submittedName>
</protein>
<accession>A0A024V0I9</accession>
<keyword evidence="1" id="KW-0472">Membrane</keyword>
<gene>
    <name evidence="2" type="ORF">PFFVO_04894</name>
</gene>
<proteinExistence type="predicted"/>
<reference evidence="2 3" key="2">
    <citation type="submission" date="2013-02" db="EMBL/GenBank/DDBJ databases">
        <title>The Genome Sequence of Plasmodium falciparum Vietnam Oak-Knoll (FVO).</title>
        <authorList>
            <consortium name="The Broad Institute Genome Sequencing Platform"/>
            <consortium name="The Broad Institute Genome Sequencing Center for Infectious Disease"/>
            <person name="Neafsey D."/>
            <person name="Cheeseman I."/>
            <person name="Volkman S."/>
            <person name="Adams J."/>
            <person name="Walker B."/>
            <person name="Young S.K."/>
            <person name="Zeng Q."/>
            <person name="Gargeya S."/>
            <person name="Fitzgerald M."/>
            <person name="Haas B."/>
            <person name="Abouelleil A."/>
            <person name="Alvarado L."/>
            <person name="Arachchi H.M."/>
            <person name="Berlin A.M."/>
            <person name="Chapman S.B."/>
            <person name="Dewar J."/>
            <person name="Goldberg J."/>
            <person name="Griggs A."/>
            <person name="Gujja S."/>
            <person name="Hansen M."/>
            <person name="Howarth C."/>
            <person name="Imamovic A."/>
            <person name="Larimer J."/>
            <person name="McCowan C."/>
            <person name="Murphy C."/>
            <person name="Neiman D."/>
            <person name="Pearson M."/>
            <person name="Priest M."/>
            <person name="Roberts A."/>
            <person name="Saif S."/>
            <person name="Shea T."/>
            <person name="Sisk P."/>
            <person name="Sykes S."/>
            <person name="Wortman J."/>
            <person name="Nusbaum C."/>
            <person name="Birren B."/>
        </authorList>
    </citation>
    <scope>NUCLEOTIDE SEQUENCE [LARGE SCALE GENOMIC DNA]</scope>
    <source>
        <strain evidence="3">Vietnam Oak-Knoll (FVO)</strain>
    </source>
</reference>
<dbReference type="AlphaFoldDB" id="A0A024V0I9"/>
<evidence type="ECO:0000256" key="1">
    <source>
        <dbReference type="SAM" id="Phobius"/>
    </source>
</evidence>
<keyword evidence="1" id="KW-1133">Transmembrane helix</keyword>
<dbReference type="EMBL" id="KI925147">
    <property type="protein sequence ID" value="ETW16356.1"/>
    <property type="molecule type" value="Genomic_DNA"/>
</dbReference>
<reference evidence="2 3" key="1">
    <citation type="submission" date="2013-02" db="EMBL/GenBank/DDBJ databases">
        <title>The Genome Annotation of Plasmodium falciparum Vietnam Oak-Knoll (FVO).</title>
        <authorList>
            <consortium name="The Broad Institute Genome Sequencing Platform"/>
            <consortium name="The Broad Institute Genome Sequencing Center for Infectious Disease"/>
            <person name="Neafsey D."/>
            <person name="Hoffman S."/>
            <person name="Volkman S."/>
            <person name="Rosenthal P."/>
            <person name="Walker B."/>
            <person name="Young S.K."/>
            <person name="Zeng Q."/>
            <person name="Gargeya S."/>
            <person name="Fitzgerald M."/>
            <person name="Haas B."/>
            <person name="Abouelleil A."/>
            <person name="Allen A.W."/>
            <person name="Alvarado L."/>
            <person name="Arachchi H.M."/>
            <person name="Berlin A.M."/>
            <person name="Chapman S.B."/>
            <person name="Gainer-Dewar J."/>
            <person name="Goldberg J."/>
            <person name="Griggs A."/>
            <person name="Gujja S."/>
            <person name="Hansen M."/>
            <person name="Howarth C."/>
            <person name="Imamovic A."/>
            <person name="Ireland A."/>
            <person name="Larimer J."/>
            <person name="McCowan C."/>
            <person name="Murphy C."/>
            <person name="Pearson M."/>
            <person name="Poon T.W."/>
            <person name="Priest M."/>
            <person name="Roberts A."/>
            <person name="Saif S."/>
            <person name="Shea T."/>
            <person name="Sisk P."/>
            <person name="Sykes S."/>
            <person name="Wortman J."/>
            <person name="Nusbaum C."/>
            <person name="Birren B."/>
        </authorList>
    </citation>
    <scope>NUCLEOTIDE SEQUENCE [LARGE SCALE GENOMIC DNA]</scope>
    <source>
        <strain evidence="3">Vietnam Oak-Knoll (FVO)</strain>
    </source>
</reference>
<name>A0A024V0I9_PLAFA</name>
<keyword evidence="1" id="KW-0812">Transmembrane</keyword>
<feature type="transmembrane region" description="Helical" evidence="1">
    <location>
        <begin position="31"/>
        <end position="50"/>
    </location>
</feature>
<evidence type="ECO:0000313" key="2">
    <source>
        <dbReference type="EMBL" id="ETW16356.1"/>
    </source>
</evidence>
<organism evidence="2 3">
    <name type="scientific">Plasmodium falciparum Vietnam Oak-Knoll</name>
    <name type="common">FVO</name>
    <dbReference type="NCBI Taxonomy" id="1036723"/>
    <lineage>
        <taxon>Eukaryota</taxon>
        <taxon>Sar</taxon>
        <taxon>Alveolata</taxon>
        <taxon>Apicomplexa</taxon>
        <taxon>Aconoidasida</taxon>
        <taxon>Haemosporida</taxon>
        <taxon>Plasmodiidae</taxon>
        <taxon>Plasmodium</taxon>
        <taxon>Plasmodium (Laverania)</taxon>
    </lineage>
</organism>